<sequence length="88" mass="10329">MCRCMWYNMTKYEILQKQKQETSINHPDNEGSMDDRLRSGIENGLVAECSADVCVTQKPFSNETTFRCFLHSRCPVKKRWIYFSLGIL</sequence>
<gene>
    <name evidence="1" type="ORF">X777_07453</name>
</gene>
<proteinExistence type="predicted"/>
<name>A0A026X5E2_OOCBI</name>
<evidence type="ECO:0000313" key="1">
    <source>
        <dbReference type="EMBL" id="EZA62639.1"/>
    </source>
</evidence>
<protein>
    <submittedName>
        <fullName evidence="1">Uncharacterized protein</fullName>
    </submittedName>
</protein>
<accession>A0A026X5E2</accession>
<dbReference type="EMBL" id="KK107019">
    <property type="protein sequence ID" value="EZA62639.1"/>
    <property type="molecule type" value="Genomic_DNA"/>
</dbReference>
<dbReference type="Proteomes" id="UP000053097">
    <property type="component" value="Unassembled WGS sequence"/>
</dbReference>
<evidence type="ECO:0000313" key="2">
    <source>
        <dbReference type="Proteomes" id="UP000053097"/>
    </source>
</evidence>
<reference evidence="1 2" key="1">
    <citation type="journal article" date="2014" name="Curr. Biol.">
        <title>The genome of the clonal raider ant Cerapachys biroi.</title>
        <authorList>
            <person name="Oxley P.R."/>
            <person name="Ji L."/>
            <person name="Fetter-Pruneda I."/>
            <person name="McKenzie S.K."/>
            <person name="Li C."/>
            <person name="Hu H."/>
            <person name="Zhang G."/>
            <person name="Kronauer D.J."/>
        </authorList>
    </citation>
    <scope>NUCLEOTIDE SEQUENCE [LARGE SCALE GENOMIC DNA]</scope>
</reference>
<keyword evidence="2" id="KW-1185">Reference proteome</keyword>
<organism evidence="1 2">
    <name type="scientific">Ooceraea biroi</name>
    <name type="common">Clonal raider ant</name>
    <name type="synonym">Cerapachys biroi</name>
    <dbReference type="NCBI Taxonomy" id="2015173"/>
    <lineage>
        <taxon>Eukaryota</taxon>
        <taxon>Metazoa</taxon>
        <taxon>Ecdysozoa</taxon>
        <taxon>Arthropoda</taxon>
        <taxon>Hexapoda</taxon>
        <taxon>Insecta</taxon>
        <taxon>Pterygota</taxon>
        <taxon>Neoptera</taxon>
        <taxon>Endopterygota</taxon>
        <taxon>Hymenoptera</taxon>
        <taxon>Apocrita</taxon>
        <taxon>Aculeata</taxon>
        <taxon>Formicoidea</taxon>
        <taxon>Formicidae</taxon>
        <taxon>Dorylinae</taxon>
        <taxon>Ooceraea</taxon>
    </lineage>
</organism>
<dbReference type="AlphaFoldDB" id="A0A026X5E2"/>